<keyword evidence="3" id="KW-0675">Receptor</keyword>
<dbReference type="SUPFAM" id="SSF63712">
    <property type="entry name" value="Nicotinic receptor ligand binding domain-like"/>
    <property type="match status" value="1"/>
</dbReference>
<name>A0A0C5IMP0_LEPDE</name>
<dbReference type="CDD" id="cd18989">
    <property type="entry name" value="LGIC_ECD_cation"/>
    <property type="match status" value="1"/>
</dbReference>
<feature type="transmembrane region" description="Helical" evidence="1">
    <location>
        <begin position="236"/>
        <end position="253"/>
    </location>
</feature>
<dbReference type="PRINTS" id="PR00252">
    <property type="entry name" value="NRIONCHANNEL"/>
</dbReference>
<dbReference type="AlphaFoldDB" id="A0A0C5IMP0"/>
<proteinExistence type="evidence at transcript level"/>
<evidence type="ECO:0000256" key="1">
    <source>
        <dbReference type="SAM" id="Phobius"/>
    </source>
</evidence>
<protein>
    <submittedName>
        <fullName evidence="3">Nicotinic acetylcholine receptor alpha 9</fullName>
    </submittedName>
</protein>
<dbReference type="PANTHER" id="PTHR18945">
    <property type="entry name" value="NEUROTRANSMITTER GATED ION CHANNEL"/>
    <property type="match status" value="1"/>
</dbReference>
<dbReference type="InterPro" id="IPR006202">
    <property type="entry name" value="Neur_chan_lig-bd"/>
</dbReference>
<dbReference type="EMBL" id="KP090396">
    <property type="protein sequence ID" value="AJP36492.1"/>
    <property type="molecule type" value="mRNA"/>
</dbReference>
<dbReference type="GO" id="GO:0016020">
    <property type="term" value="C:membrane"/>
    <property type="evidence" value="ECO:0007669"/>
    <property type="project" value="InterPro"/>
</dbReference>
<feature type="transmembrane region" description="Helical" evidence="1">
    <location>
        <begin position="169"/>
        <end position="187"/>
    </location>
</feature>
<dbReference type="GO" id="GO:0004888">
    <property type="term" value="F:transmembrane signaling receptor activity"/>
    <property type="evidence" value="ECO:0007669"/>
    <property type="project" value="InterPro"/>
</dbReference>
<dbReference type="InterPro" id="IPR006201">
    <property type="entry name" value="Neur_channel"/>
</dbReference>
<reference evidence="3" key="1">
    <citation type="submission" date="2014-10" db="EMBL/GenBank/DDBJ databases">
        <authorList>
            <person name="Chenge L."/>
            <person name="Yang Q."/>
        </authorList>
    </citation>
    <scope>NUCLEOTIDE SEQUENCE</scope>
</reference>
<dbReference type="InterPro" id="IPR036734">
    <property type="entry name" value="Neur_chan_lig-bd_sf"/>
</dbReference>
<sequence>MLSLDAWLTVVWKDEHLTWNPADHEGIKYLHLHTSDIWTPDLSVYNMASQGSDPNLIGNVKCLATSKGQVQGVIPIHLDILCVPDLTRYPFDTQNCTIRFGSWIHKGEELDLKFAKDILGTEELEPNGEWQLVSQSAVKNAGKYKCCPNETYPSIEISMNIKRLSSSHAASFVVPTLAGVILTFIFLSMSPVNKDRLTLCYVCFIGQFINSQFLSWQLPLHGEKIPLIITFSRDSLLLTVFAILFTVVFRTLMQKKVAPPTWISSIVSVVISCRPGQLILLSDYSTRGVASAKGEEDGATIVPTETNSTNQDWELFAKILDKLFLYTYIIVYLVMILSFLP</sequence>
<feature type="transmembrane region" description="Helical" evidence="1">
    <location>
        <begin position="323"/>
        <end position="340"/>
    </location>
</feature>
<dbReference type="InterPro" id="IPR038050">
    <property type="entry name" value="Neuro_actylchol_rec"/>
</dbReference>
<feature type="transmembrane region" description="Helical" evidence="1">
    <location>
        <begin position="199"/>
        <end position="216"/>
    </location>
</feature>
<feature type="domain" description="Neurotransmitter-gated ion-channel ligand-binding" evidence="2">
    <location>
        <begin position="2"/>
        <end position="163"/>
    </location>
</feature>
<dbReference type="Gene3D" id="2.70.170.10">
    <property type="entry name" value="Neurotransmitter-gated ion-channel ligand-binding domain"/>
    <property type="match status" value="1"/>
</dbReference>
<keyword evidence="1" id="KW-0812">Transmembrane</keyword>
<keyword evidence="1" id="KW-0472">Membrane</keyword>
<dbReference type="OrthoDB" id="410315at2759"/>
<dbReference type="SMR" id="A0A0C5IMP0"/>
<organism evidence="3">
    <name type="scientific">Leptinotarsa decemlineata</name>
    <name type="common">Colorado potato beetle</name>
    <name type="synonym">Doryphora decemlineata</name>
    <dbReference type="NCBI Taxonomy" id="7539"/>
    <lineage>
        <taxon>Eukaryota</taxon>
        <taxon>Metazoa</taxon>
        <taxon>Ecdysozoa</taxon>
        <taxon>Arthropoda</taxon>
        <taxon>Hexapoda</taxon>
        <taxon>Insecta</taxon>
        <taxon>Pterygota</taxon>
        <taxon>Neoptera</taxon>
        <taxon>Endopterygota</taxon>
        <taxon>Coleoptera</taxon>
        <taxon>Polyphaga</taxon>
        <taxon>Cucujiformia</taxon>
        <taxon>Chrysomeloidea</taxon>
        <taxon>Chrysomelidae</taxon>
        <taxon>Chrysomelinae</taxon>
        <taxon>Doryphorini</taxon>
        <taxon>Leptinotarsa</taxon>
    </lineage>
</organism>
<dbReference type="Gene3D" id="1.20.58.390">
    <property type="entry name" value="Neurotransmitter-gated ion-channel transmembrane domain"/>
    <property type="match status" value="1"/>
</dbReference>
<dbReference type="FunFam" id="2.70.170.10:FF:000028">
    <property type="entry name" value="AcetylCholine Receptor"/>
    <property type="match status" value="1"/>
</dbReference>
<dbReference type="GO" id="GO:0005230">
    <property type="term" value="F:extracellular ligand-gated monoatomic ion channel activity"/>
    <property type="evidence" value="ECO:0007669"/>
    <property type="project" value="InterPro"/>
</dbReference>
<evidence type="ECO:0000259" key="2">
    <source>
        <dbReference type="Pfam" id="PF02931"/>
    </source>
</evidence>
<evidence type="ECO:0000313" key="3">
    <source>
        <dbReference type="EMBL" id="AJP36492.1"/>
    </source>
</evidence>
<dbReference type="Pfam" id="PF02931">
    <property type="entry name" value="Neur_chan_LBD"/>
    <property type="match status" value="1"/>
</dbReference>
<accession>A0A0C5IMP0</accession>
<keyword evidence="1" id="KW-1133">Transmembrane helix</keyword>